<protein>
    <submittedName>
        <fullName evidence="2">Uncharacterized protein</fullName>
    </submittedName>
</protein>
<organism evidence="2 3">
    <name type="scientific">Streptomyces nanshensis</name>
    <dbReference type="NCBI Taxonomy" id="518642"/>
    <lineage>
        <taxon>Bacteria</taxon>
        <taxon>Bacillati</taxon>
        <taxon>Actinomycetota</taxon>
        <taxon>Actinomycetes</taxon>
        <taxon>Kitasatosporales</taxon>
        <taxon>Streptomycetaceae</taxon>
        <taxon>Streptomyces</taxon>
    </lineage>
</organism>
<feature type="region of interest" description="Disordered" evidence="1">
    <location>
        <begin position="1"/>
        <end position="22"/>
    </location>
</feature>
<name>A0A1E7KZF8_9ACTN</name>
<keyword evidence="3" id="KW-1185">Reference proteome</keyword>
<dbReference type="Proteomes" id="UP000176005">
    <property type="component" value="Unassembled WGS sequence"/>
</dbReference>
<evidence type="ECO:0000256" key="1">
    <source>
        <dbReference type="SAM" id="MobiDB-lite"/>
    </source>
</evidence>
<evidence type="ECO:0000313" key="3">
    <source>
        <dbReference type="Proteomes" id="UP000176005"/>
    </source>
</evidence>
<dbReference type="RefSeq" id="WP_070018815.1">
    <property type="nucleotide sequence ID" value="NZ_LJGW01000377.1"/>
</dbReference>
<proteinExistence type="predicted"/>
<evidence type="ECO:0000313" key="2">
    <source>
        <dbReference type="EMBL" id="OEV09316.1"/>
    </source>
</evidence>
<sequence>MSTGGLRRQPPPGFEKVGDGEHSEVWRRPGSRFCLQLFRTDCPELTPEKVRREYVYLRRTYASIPGLVPLQRLFLPGPRAHISDTRLVKAWVEVDSSLPLNRVRRHAMSPLSAAQMERFLFLTRGLLYAARHEPTLLPDIIDERFQNLAVDTGGRLRLLDTNRLINTHALRDLAPDETLDITERWIHARWLRRLMYLEAAFTGRSRTELRSDPLYRRYLSPDSFDALFASSCQDGEEL</sequence>
<gene>
    <name evidence="2" type="ORF">AN218_23060</name>
</gene>
<dbReference type="AlphaFoldDB" id="A0A1E7KZF8"/>
<comment type="caution">
    <text evidence="2">The sequence shown here is derived from an EMBL/GenBank/DDBJ whole genome shotgun (WGS) entry which is preliminary data.</text>
</comment>
<dbReference type="EMBL" id="LJGW01000377">
    <property type="protein sequence ID" value="OEV09316.1"/>
    <property type="molecule type" value="Genomic_DNA"/>
</dbReference>
<reference evidence="2 3" key="1">
    <citation type="journal article" date="2016" name="Front. Microbiol.">
        <title>Comparative Genomics Analysis of Streptomyces Species Reveals Their Adaptation to the Marine Environment and Their Diversity at the Genomic Level.</title>
        <authorList>
            <person name="Tian X."/>
            <person name="Zhang Z."/>
            <person name="Yang T."/>
            <person name="Chen M."/>
            <person name="Li J."/>
            <person name="Chen F."/>
            <person name="Yang J."/>
            <person name="Li W."/>
            <person name="Zhang B."/>
            <person name="Zhang Z."/>
            <person name="Wu J."/>
            <person name="Zhang C."/>
            <person name="Long L."/>
            <person name="Xiao J."/>
        </authorList>
    </citation>
    <scope>NUCLEOTIDE SEQUENCE [LARGE SCALE GENOMIC DNA]</scope>
    <source>
        <strain evidence="2 3">SCSIO 10429</strain>
    </source>
</reference>
<accession>A0A1E7KZF8</accession>